<protein>
    <submittedName>
        <fullName evidence="2">Putative lipoprotein</fullName>
    </submittedName>
</protein>
<dbReference type="SUPFAM" id="SSF48452">
    <property type="entry name" value="TPR-like"/>
    <property type="match status" value="1"/>
</dbReference>
<evidence type="ECO:0000313" key="3">
    <source>
        <dbReference type="Proteomes" id="UP000201169"/>
    </source>
</evidence>
<reference evidence="2 3" key="1">
    <citation type="submission" date="2017-07" db="EMBL/GenBank/DDBJ databases">
        <title>Analysis of two Campylobacter avium genomes and identification of a novel hippuricase gene.</title>
        <authorList>
            <person name="Miller W.G."/>
            <person name="Chapman M.H."/>
            <person name="Yee E."/>
            <person name="Revez J."/>
            <person name="Bono J.L."/>
            <person name="Rossi M."/>
        </authorList>
    </citation>
    <scope>NUCLEOTIDE SEQUENCE [LARGE SCALE GENOMIC DNA]</scope>
    <source>
        <strain evidence="2 3">LMG 24591</strain>
    </source>
</reference>
<dbReference type="PROSITE" id="PS51257">
    <property type="entry name" value="PROKAR_LIPOPROTEIN"/>
    <property type="match status" value="1"/>
</dbReference>
<evidence type="ECO:0000256" key="1">
    <source>
        <dbReference type="SAM" id="SignalP"/>
    </source>
</evidence>
<keyword evidence="1" id="KW-0732">Signal</keyword>
<dbReference type="InterPro" id="IPR011990">
    <property type="entry name" value="TPR-like_helical_dom_sf"/>
</dbReference>
<dbReference type="Gene3D" id="1.25.40.10">
    <property type="entry name" value="Tetratricopeptide repeat domain"/>
    <property type="match status" value="1"/>
</dbReference>
<organism evidence="2 3">
    <name type="scientific">Campylobacter avium LMG 24591</name>
    <dbReference type="NCBI Taxonomy" id="522484"/>
    <lineage>
        <taxon>Bacteria</taxon>
        <taxon>Pseudomonadati</taxon>
        <taxon>Campylobacterota</taxon>
        <taxon>Epsilonproteobacteria</taxon>
        <taxon>Campylobacterales</taxon>
        <taxon>Campylobacteraceae</taxon>
        <taxon>Campylobacter</taxon>
    </lineage>
</organism>
<sequence>MYWRLFLVFLSLFFLACAAKKENQELVRYETKQEMSFDEKLFNALAYEQGMDFKNASIAFLELYKQYRLEKMLEKAFALGILSDTDKENLDYMNNESTKYSDTNLVLLRLQISYNVRLSNIKEALELLEKLMQKEKHYKNYELAGDLQIYNKNLKEALRYYKLAKQNYPKDEAPSEVLAIKISELDFVLNANKKSSQAVLETFLKENDNKCTVLVCTRLLALYAQENNFNKFKKISTDLYELTSNQEFLFNLIYVFYNAKKEKELFNTISKYLENNTNLIYFISKVIKDNKTAEIFANKMYDKTKKRTFLSIAAMIEYEDTLEKGSINETKLQNIISKFEKSINEQSEAFELNFYGYLLIDHDINISKGIDLVNLALKSEPTNVYYLDSLAWGYFKQGKCTEALEIMKKATTYDENQEMINSNEYKEHMQAINSCLGLEQ</sequence>
<dbReference type="OrthoDB" id="9766710at2"/>
<keyword evidence="2" id="KW-0449">Lipoprotein</keyword>
<name>A0A222MZ82_9BACT</name>
<accession>A0A222MZ82</accession>
<dbReference type="Proteomes" id="UP000201169">
    <property type="component" value="Chromosome"/>
</dbReference>
<dbReference type="KEGG" id="cavi:CAV_1236"/>
<dbReference type="AlphaFoldDB" id="A0A222MZ82"/>
<proteinExistence type="predicted"/>
<evidence type="ECO:0000313" key="2">
    <source>
        <dbReference type="EMBL" id="ASQ30862.1"/>
    </source>
</evidence>
<feature type="signal peptide" evidence="1">
    <location>
        <begin position="1"/>
        <end position="18"/>
    </location>
</feature>
<dbReference type="EMBL" id="CP022347">
    <property type="protein sequence ID" value="ASQ30862.1"/>
    <property type="molecule type" value="Genomic_DNA"/>
</dbReference>
<feature type="chain" id="PRO_5012713827" evidence="1">
    <location>
        <begin position="19"/>
        <end position="440"/>
    </location>
</feature>
<dbReference type="RefSeq" id="WP_148131228.1">
    <property type="nucleotide sequence ID" value="NZ_CP022347.1"/>
</dbReference>
<keyword evidence="3" id="KW-1185">Reference proteome</keyword>
<gene>
    <name evidence="2" type="ORF">CAV_1236</name>
</gene>